<dbReference type="InterPro" id="IPR001005">
    <property type="entry name" value="SANT/Myb"/>
</dbReference>
<protein>
    <submittedName>
        <fullName evidence="5">Amino acid permease, putative isoform 1</fullName>
    </submittedName>
</protein>
<evidence type="ECO:0000256" key="4">
    <source>
        <dbReference type="SAM" id="MobiDB-lite"/>
    </source>
</evidence>
<name>A0A6A3BCG7_HIBSY</name>
<evidence type="ECO:0000256" key="1">
    <source>
        <dbReference type="ARBA" id="ARBA00004123"/>
    </source>
</evidence>
<evidence type="ECO:0000313" key="5">
    <source>
        <dbReference type="EMBL" id="KAE8713731.1"/>
    </source>
</evidence>
<accession>A0A6A3BCG7</accession>
<dbReference type="GO" id="GO:0005634">
    <property type="term" value="C:nucleus"/>
    <property type="evidence" value="ECO:0007669"/>
    <property type="project" value="UniProtKB-SubCell"/>
</dbReference>
<dbReference type="GO" id="GO:0003677">
    <property type="term" value="F:DNA binding"/>
    <property type="evidence" value="ECO:0007669"/>
    <property type="project" value="UniProtKB-KW"/>
</dbReference>
<organism evidence="5 6">
    <name type="scientific">Hibiscus syriacus</name>
    <name type="common">Rose of Sharon</name>
    <dbReference type="NCBI Taxonomy" id="106335"/>
    <lineage>
        <taxon>Eukaryota</taxon>
        <taxon>Viridiplantae</taxon>
        <taxon>Streptophyta</taxon>
        <taxon>Embryophyta</taxon>
        <taxon>Tracheophyta</taxon>
        <taxon>Spermatophyta</taxon>
        <taxon>Magnoliopsida</taxon>
        <taxon>eudicotyledons</taxon>
        <taxon>Gunneridae</taxon>
        <taxon>Pentapetalae</taxon>
        <taxon>rosids</taxon>
        <taxon>malvids</taxon>
        <taxon>Malvales</taxon>
        <taxon>Malvaceae</taxon>
        <taxon>Malvoideae</taxon>
        <taxon>Hibiscus</taxon>
    </lineage>
</organism>
<feature type="compositionally biased region" description="Polar residues" evidence="4">
    <location>
        <begin position="143"/>
        <end position="156"/>
    </location>
</feature>
<feature type="region of interest" description="Disordered" evidence="4">
    <location>
        <begin position="143"/>
        <end position="164"/>
    </location>
</feature>
<feature type="region of interest" description="Disordered" evidence="4">
    <location>
        <begin position="10"/>
        <end position="37"/>
    </location>
</feature>
<evidence type="ECO:0000313" key="6">
    <source>
        <dbReference type="Proteomes" id="UP000436088"/>
    </source>
</evidence>
<keyword evidence="3" id="KW-0539">Nucleus</keyword>
<keyword evidence="6" id="KW-1185">Reference proteome</keyword>
<dbReference type="InterPro" id="IPR015495">
    <property type="entry name" value="Myb_TF_plants"/>
</dbReference>
<dbReference type="EMBL" id="VEPZ02000876">
    <property type="protein sequence ID" value="KAE8713731.1"/>
    <property type="molecule type" value="Genomic_DNA"/>
</dbReference>
<gene>
    <name evidence="5" type="ORF">F3Y22_tig00110206pilonHSYRG00391</name>
</gene>
<dbReference type="PANTHER" id="PTHR47994">
    <property type="entry name" value="F14D16.11-RELATED"/>
    <property type="match status" value="1"/>
</dbReference>
<evidence type="ECO:0000256" key="3">
    <source>
        <dbReference type="ARBA" id="ARBA00023242"/>
    </source>
</evidence>
<evidence type="ECO:0000256" key="2">
    <source>
        <dbReference type="ARBA" id="ARBA00023125"/>
    </source>
</evidence>
<dbReference type="Proteomes" id="UP000436088">
    <property type="component" value="Unassembled WGS sequence"/>
</dbReference>
<comment type="caution">
    <text evidence="5">The sequence shown here is derived from an EMBL/GenBank/DDBJ whole genome shotgun (WGS) entry which is preliminary data.</text>
</comment>
<keyword evidence="2" id="KW-0238">DNA-binding</keyword>
<proteinExistence type="predicted"/>
<sequence length="274" mass="30475">MGRIPCCENGNVKRGQWTPEEDNKLSSTSPNMAPAIGVSSPRMLVSKDVGKAAGCDGQITFGLTLSTAISRMLRRRPLLDLILWSLIATQLPGRTDDIKNHWKHQAEEETFRRVAHLAEAALGCFKDEMLHLLTKKRIDFQLQQPNPTQGNNTTVPCVSGKQDEKDDAVEKIKVNLSRAIQEPDMLPMNKPWGSSGSPWSQSMCTGSTCTAAEQVRSHEKLNDENRKEIQGGKELPNASSIFDADCVLWDIPSDDLINPIYRETFNNKVGKNFL</sequence>
<dbReference type="AlphaFoldDB" id="A0A6A3BCG7"/>
<dbReference type="PANTHER" id="PTHR47994:SF2">
    <property type="entry name" value="TRANSCRIPTION FACTOR MYB80"/>
    <property type="match status" value="1"/>
</dbReference>
<dbReference type="CDD" id="cd00167">
    <property type="entry name" value="SANT"/>
    <property type="match status" value="1"/>
</dbReference>
<reference evidence="5" key="1">
    <citation type="submission" date="2019-09" db="EMBL/GenBank/DDBJ databases">
        <title>Draft genome information of white flower Hibiscus syriacus.</title>
        <authorList>
            <person name="Kim Y.-M."/>
        </authorList>
    </citation>
    <scope>NUCLEOTIDE SEQUENCE [LARGE SCALE GENOMIC DNA]</scope>
    <source>
        <strain evidence="5">YM2019G1</strain>
    </source>
</reference>
<comment type="subcellular location">
    <subcellularLocation>
        <location evidence="1">Nucleus</location>
    </subcellularLocation>
</comment>
<dbReference type="Gene3D" id="1.10.10.60">
    <property type="entry name" value="Homeodomain-like"/>
    <property type="match status" value="1"/>
</dbReference>